<evidence type="ECO:0000256" key="2">
    <source>
        <dbReference type="ARBA" id="ARBA00022884"/>
    </source>
</evidence>
<dbReference type="SUPFAM" id="SSF54928">
    <property type="entry name" value="RNA-binding domain, RBD"/>
    <property type="match status" value="1"/>
</dbReference>
<dbReference type="AlphaFoldDB" id="A0A7S4IXE1"/>
<reference evidence="6" key="1">
    <citation type="submission" date="2021-01" db="EMBL/GenBank/DDBJ databases">
        <authorList>
            <person name="Corre E."/>
            <person name="Pelletier E."/>
            <person name="Niang G."/>
            <person name="Scheremetjew M."/>
            <person name="Finn R."/>
            <person name="Kale V."/>
            <person name="Holt S."/>
            <person name="Cochrane G."/>
            <person name="Meng A."/>
            <person name="Brown T."/>
            <person name="Cohen L."/>
        </authorList>
    </citation>
    <scope>NUCLEOTIDE SEQUENCE</scope>
    <source>
        <strain evidence="6">Isolate 1302-5</strain>
    </source>
</reference>
<dbReference type="InterPro" id="IPR000504">
    <property type="entry name" value="RRM_dom"/>
</dbReference>
<accession>A0A7S4IXE1</accession>
<feature type="region of interest" description="Disordered" evidence="4">
    <location>
        <begin position="1"/>
        <end position="60"/>
    </location>
</feature>
<dbReference type="Gene3D" id="3.30.70.330">
    <property type="match status" value="1"/>
</dbReference>
<name>A0A7S4IXE1_9STRA</name>
<sequence length="346" mass="37630">MTSKQVLPPTNDDTNPQQGNNNYAPDPKVETLDAGNERLAPIDVGNTVSSATSSEREYVKPSSTKKDLRKIFVGGIASTVTGNDFLKFFQQFGTVVDSVVMFDKVTGRSRGFGFVTFEEPSVAQTVLNKSKNNPGLMKIRGKVCELKAAEPKSSMQNARIEHGFSRLPNTGRGVRNVSKSYMPHQQTSVAQTSHPEPRHHNNYHDAYNAGWMAPSLPHSAQFAPPYYGYPEYYGFPSSPEYSLPYNAHYPAYAHGHNAMGYFPAGSHGYCGVAAPVFHGAPPGSVAGQHLVQMPGPPYSATVPNIGECPYTHLNMLMEGVVVNMDAPPGENDLRDVHGDAEQSNIV</sequence>
<dbReference type="PROSITE" id="PS50102">
    <property type="entry name" value="RRM"/>
    <property type="match status" value="1"/>
</dbReference>
<organism evidence="6">
    <name type="scientific">Odontella aurita</name>
    <dbReference type="NCBI Taxonomy" id="265563"/>
    <lineage>
        <taxon>Eukaryota</taxon>
        <taxon>Sar</taxon>
        <taxon>Stramenopiles</taxon>
        <taxon>Ochrophyta</taxon>
        <taxon>Bacillariophyta</taxon>
        <taxon>Mediophyceae</taxon>
        <taxon>Biddulphiophycidae</taxon>
        <taxon>Eupodiscales</taxon>
        <taxon>Odontellaceae</taxon>
        <taxon>Odontella</taxon>
    </lineage>
</organism>
<evidence type="ECO:0000259" key="5">
    <source>
        <dbReference type="PROSITE" id="PS50102"/>
    </source>
</evidence>
<evidence type="ECO:0000313" key="6">
    <source>
        <dbReference type="EMBL" id="CAE2242682.1"/>
    </source>
</evidence>
<protein>
    <recommendedName>
        <fullName evidence="5">RRM domain-containing protein</fullName>
    </recommendedName>
</protein>
<gene>
    <name evidence="6" type="ORF">OAUR00152_LOCUS16818</name>
</gene>
<dbReference type="EMBL" id="HBKQ01024633">
    <property type="protein sequence ID" value="CAE2242682.1"/>
    <property type="molecule type" value="Transcribed_RNA"/>
</dbReference>
<dbReference type="Pfam" id="PF00076">
    <property type="entry name" value="RRM_1"/>
    <property type="match status" value="1"/>
</dbReference>
<dbReference type="PANTHER" id="PTHR48032">
    <property type="entry name" value="RNA-BINDING PROTEIN MUSASHI HOMOLOG RBP6"/>
    <property type="match status" value="1"/>
</dbReference>
<dbReference type="InterPro" id="IPR035979">
    <property type="entry name" value="RBD_domain_sf"/>
</dbReference>
<dbReference type="PANTHER" id="PTHR48032:SF6">
    <property type="entry name" value="RNA-BINDING (RRM_RBD_RNP MOTIFS) FAMILY PROTEIN"/>
    <property type="match status" value="1"/>
</dbReference>
<evidence type="ECO:0000256" key="1">
    <source>
        <dbReference type="ARBA" id="ARBA00022737"/>
    </source>
</evidence>
<dbReference type="GO" id="GO:0006417">
    <property type="term" value="P:regulation of translation"/>
    <property type="evidence" value="ECO:0007669"/>
    <property type="project" value="TreeGrafter"/>
</dbReference>
<evidence type="ECO:0000256" key="3">
    <source>
        <dbReference type="PROSITE-ProRule" id="PRU00176"/>
    </source>
</evidence>
<feature type="domain" description="RRM" evidence="5">
    <location>
        <begin position="69"/>
        <end position="151"/>
    </location>
</feature>
<keyword evidence="1" id="KW-0677">Repeat</keyword>
<dbReference type="InterPro" id="IPR012677">
    <property type="entry name" value="Nucleotide-bd_a/b_plait_sf"/>
</dbReference>
<dbReference type="SMART" id="SM00360">
    <property type="entry name" value="RRM"/>
    <property type="match status" value="1"/>
</dbReference>
<dbReference type="GO" id="GO:0003729">
    <property type="term" value="F:mRNA binding"/>
    <property type="evidence" value="ECO:0007669"/>
    <property type="project" value="TreeGrafter"/>
</dbReference>
<feature type="compositionally biased region" description="Polar residues" evidence="4">
    <location>
        <begin position="11"/>
        <end position="23"/>
    </location>
</feature>
<keyword evidence="2 3" id="KW-0694">RNA-binding</keyword>
<proteinExistence type="predicted"/>
<evidence type="ECO:0000256" key="4">
    <source>
        <dbReference type="SAM" id="MobiDB-lite"/>
    </source>
</evidence>